<dbReference type="Pfam" id="PF12679">
    <property type="entry name" value="ABC2_membrane_2"/>
    <property type="match status" value="1"/>
</dbReference>
<feature type="transmembrane region" description="Helical" evidence="1">
    <location>
        <begin position="213"/>
        <end position="233"/>
    </location>
</feature>
<reference evidence="2 3" key="1">
    <citation type="submission" date="2017-07" db="EMBL/GenBank/DDBJ databases">
        <title>Bifidobacterium novel species.</title>
        <authorList>
            <person name="Lugli G.A."/>
            <person name="Milani C."/>
            <person name="Duranti S."/>
            <person name="Mangifesta M."/>
        </authorList>
    </citation>
    <scope>NUCLEOTIDE SEQUENCE [LARGE SCALE GENOMIC DNA]</scope>
    <source>
        <strain evidence="3">Uis1B</strain>
    </source>
</reference>
<dbReference type="GO" id="GO:0005886">
    <property type="term" value="C:plasma membrane"/>
    <property type="evidence" value="ECO:0007669"/>
    <property type="project" value="UniProtKB-SubCell"/>
</dbReference>
<gene>
    <name evidence="2" type="ORF">Uis1B_0658</name>
</gene>
<dbReference type="EMBL" id="NMWU01000009">
    <property type="protein sequence ID" value="PLS31523.1"/>
    <property type="molecule type" value="Genomic_DNA"/>
</dbReference>
<keyword evidence="1" id="KW-0472">Membrane</keyword>
<dbReference type="OrthoDB" id="9800309at2"/>
<organism evidence="2 3">
    <name type="scientific">Bifidobacterium margollesii</name>
    <dbReference type="NCBI Taxonomy" id="2020964"/>
    <lineage>
        <taxon>Bacteria</taxon>
        <taxon>Bacillati</taxon>
        <taxon>Actinomycetota</taxon>
        <taxon>Actinomycetes</taxon>
        <taxon>Bifidobacteriales</taxon>
        <taxon>Bifidobacteriaceae</taxon>
        <taxon>Bifidobacterium</taxon>
    </lineage>
</organism>
<feature type="transmembrane region" description="Helical" evidence="1">
    <location>
        <begin position="132"/>
        <end position="157"/>
    </location>
</feature>
<feature type="transmembrane region" description="Helical" evidence="1">
    <location>
        <begin position="78"/>
        <end position="99"/>
    </location>
</feature>
<proteinExistence type="predicted"/>
<dbReference type="PANTHER" id="PTHR37305">
    <property type="entry name" value="INTEGRAL MEMBRANE PROTEIN-RELATED"/>
    <property type="match status" value="1"/>
</dbReference>
<sequence>MRFGGTGAVAAMILRELKANAKALLIWSVAIALFNVAGVMKFEGVAAGDPEAVRRLTDAFPKVALAVMGISDLDMSTFAGYYAVLEFYAGIMAAVYAVALARNAVSRELTDGTYEFLFVRPVSRATILTAKLAAALADAVAFVAVNLVSSLLCLGMLENGDVPGLSSGSSELSGGSASTVVWRFAVWLLVMMLVFGAIGACAAALCPNPDRGAAVGNASVVAAYCAGVVYDMFSDHDASTVARVLSPFRYATPGEVIDGRAPVPFVVLAAVIVVAGCSATYVAFARRDLVAR</sequence>
<evidence type="ECO:0000313" key="3">
    <source>
        <dbReference type="Proteomes" id="UP000235050"/>
    </source>
</evidence>
<dbReference type="AlphaFoldDB" id="A0A2N5JBD3"/>
<evidence type="ECO:0000313" key="2">
    <source>
        <dbReference type="EMBL" id="PLS31523.1"/>
    </source>
</evidence>
<protein>
    <submittedName>
        <fullName evidence="2">ABC transporter</fullName>
    </submittedName>
</protein>
<feature type="transmembrane region" description="Helical" evidence="1">
    <location>
        <begin position="263"/>
        <end position="284"/>
    </location>
</feature>
<dbReference type="PANTHER" id="PTHR37305:SF1">
    <property type="entry name" value="MEMBRANE PROTEIN"/>
    <property type="match status" value="1"/>
</dbReference>
<dbReference type="GO" id="GO:0140359">
    <property type="term" value="F:ABC-type transporter activity"/>
    <property type="evidence" value="ECO:0007669"/>
    <property type="project" value="InterPro"/>
</dbReference>
<feature type="transmembrane region" description="Helical" evidence="1">
    <location>
        <begin position="184"/>
        <end position="206"/>
    </location>
</feature>
<keyword evidence="1" id="KW-1133">Transmembrane helix</keyword>
<comment type="caution">
    <text evidence="2">The sequence shown here is derived from an EMBL/GenBank/DDBJ whole genome shotgun (WGS) entry which is preliminary data.</text>
</comment>
<dbReference type="RefSeq" id="WP_101615580.1">
    <property type="nucleotide sequence ID" value="NZ_NMWU01000009.1"/>
</dbReference>
<dbReference type="Proteomes" id="UP000235050">
    <property type="component" value="Unassembled WGS sequence"/>
</dbReference>
<evidence type="ECO:0000256" key="1">
    <source>
        <dbReference type="SAM" id="Phobius"/>
    </source>
</evidence>
<name>A0A2N5JBD3_9BIFI</name>
<keyword evidence="1" id="KW-0812">Transmembrane</keyword>
<keyword evidence="3" id="KW-1185">Reference proteome</keyword>
<feature type="transmembrane region" description="Helical" evidence="1">
    <location>
        <begin position="21"/>
        <end position="40"/>
    </location>
</feature>
<accession>A0A2N5JBD3</accession>